<keyword evidence="8" id="KW-0808">Transferase</keyword>
<proteinExistence type="inferred from homology"/>
<dbReference type="GO" id="GO:0006488">
    <property type="term" value="P:dolichol-linked oligosaccharide biosynthetic process"/>
    <property type="evidence" value="ECO:0007669"/>
    <property type="project" value="InterPro"/>
</dbReference>
<dbReference type="InParanoid" id="A0A1Z5JGY1"/>
<keyword evidence="4" id="KW-0812">Transmembrane</keyword>
<keyword evidence="7" id="KW-0472">Membrane</keyword>
<evidence type="ECO:0000256" key="3">
    <source>
        <dbReference type="ARBA" id="ARBA00017467"/>
    </source>
</evidence>
<name>A0A1Z5JGY1_FISSO</name>
<protein>
    <recommendedName>
        <fullName evidence="3">UDP-N-acetylglucosamine transferase subunit ALG14</fullName>
    </recommendedName>
</protein>
<evidence type="ECO:0000256" key="7">
    <source>
        <dbReference type="ARBA" id="ARBA00023136"/>
    </source>
</evidence>
<dbReference type="SUPFAM" id="SSF53756">
    <property type="entry name" value="UDP-Glycosyltransferase/glycogen phosphorylase"/>
    <property type="match status" value="1"/>
</dbReference>
<reference evidence="8 9" key="1">
    <citation type="journal article" date="2015" name="Plant Cell">
        <title>Oil accumulation by the oleaginous diatom Fistulifera solaris as revealed by the genome and transcriptome.</title>
        <authorList>
            <person name="Tanaka T."/>
            <person name="Maeda Y."/>
            <person name="Veluchamy A."/>
            <person name="Tanaka M."/>
            <person name="Abida H."/>
            <person name="Marechal E."/>
            <person name="Bowler C."/>
            <person name="Muto M."/>
            <person name="Sunaga Y."/>
            <person name="Tanaka M."/>
            <person name="Yoshino T."/>
            <person name="Taniguchi T."/>
            <person name="Fukuda Y."/>
            <person name="Nemoto M."/>
            <person name="Matsumoto M."/>
            <person name="Wong P.S."/>
            <person name="Aburatani S."/>
            <person name="Fujibuchi W."/>
        </authorList>
    </citation>
    <scope>NUCLEOTIDE SEQUENCE [LARGE SCALE GENOMIC DNA]</scope>
    <source>
        <strain evidence="8 9">JPCC DA0580</strain>
    </source>
</reference>
<dbReference type="Pfam" id="PF08660">
    <property type="entry name" value="Alg14"/>
    <property type="match status" value="1"/>
</dbReference>
<keyword evidence="6" id="KW-1133">Transmembrane helix</keyword>
<evidence type="ECO:0000256" key="5">
    <source>
        <dbReference type="ARBA" id="ARBA00022824"/>
    </source>
</evidence>
<evidence type="ECO:0000313" key="9">
    <source>
        <dbReference type="Proteomes" id="UP000198406"/>
    </source>
</evidence>
<evidence type="ECO:0000313" key="8">
    <source>
        <dbReference type="EMBL" id="GAX13152.1"/>
    </source>
</evidence>
<evidence type="ECO:0000256" key="4">
    <source>
        <dbReference type="ARBA" id="ARBA00022692"/>
    </source>
</evidence>
<keyword evidence="8" id="KW-0328">Glycosyltransferase</keyword>
<sequence>MSYAFVAGCIAIVLFVRIVWVFRCIRRTKTNSKPLKTLVILGSGGHTTEILQLTKQLNRSYYVPLEYCRASTDTTSVMRLPDRHAVVHTIPRAREVGQSYATSLFSTIYALWHAFFLIAKIRPGLILCNGPGTVVPLCVAALFWRVVGWCPGQIVFVESYCRVQTLSLTGKLLYPWADLFVVHWEELHRQYPRSKLVESFVRRQKDK</sequence>
<keyword evidence="9" id="KW-1185">Reference proteome</keyword>
<dbReference type="Gene3D" id="3.40.50.2000">
    <property type="entry name" value="Glycogen Phosphorylase B"/>
    <property type="match status" value="1"/>
</dbReference>
<dbReference type="PANTHER" id="PTHR12154">
    <property type="entry name" value="GLYCOSYL TRANSFERASE-RELATED"/>
    <property type="match status" value="1"/>
</dbReference>
<organism evidence="8 9">
    <name type="scientific">Fistulifera solaris</name>
    <name type="common">Oleaginous diatom</name>
    <dbReference type="NCBI Taxonomy" id="1519565"/>
    <lineage>
        <taxon>Eukaryota</taxon>
        <taxon>Sar</taxon>
        <taxon>Stramenopiles</taxon>
        <taxon>Ochrophyta</taxon>
        <taxon>Bacillariophyta</taxon>
        <taxon>Bacillariophyceae</taxon>
        <taxon>Bacillariophycidae</taxon>
        <taxon>Naviculales</taxon>
        <taxon>Naviculaceae</taxon>
        <taxon>Fistulifera</taxon>
    </lineage>
</organism>
<dbReference type="GO" id="GO:0004577">
    <property type="term" value="F:N-acetylglucosaminyldiphosphodolichol N-acetylglucosaminyltransferase activity"/>
    <property type="evidence" value="ECO:0007669"/>
    <property type="project" value="TreeGrafter"/>
</dbReference>
<dbReference type="Proteomes" id="UP000198406">
    <property type="component" value="Unassembled WGS sequence"/>
</dbReference>
<evidence type="ECO:0000256" key="2">
    <source>
        <dbReference type="ARBA" id="ARBA00009731"/>
    </source>
</evidence>
<dbReference type="InterPro" id="IPR013969">
    <property type="entry name" value="Oligosacch_biosynth_Alg14"/>
</dbReference>
<keyword evidence="5" id="KW-0256">Endoplasmic reticulum</keyword>
<dbReference type="PANTHER" id="PTHR12154:SF4">
    <property type="entry name" value="UDP-N-ACETYLGLUCOSAMINE TRANSFERASE SUBUNIT ALG14 HOMOLOG"/>
    <property type="match status" value="1"/>
</dbReference>
<dbReference type="FunCoup" id="A0A1Z5JGY1">
    <property type="interactions" value="233"/>
</dbReference>
<comment type="subcellular location">
    <subcellularLocation>
        <location evidence="1">Endoplasmic reticulum membrane</location>
        <topology evidence="1">Single-pass membrane protein</topology>
    </subcellularLocation>
</comment>
<dbReference type="GO" id="GO:0043541">
    <property type="term" value="C:UDP-N-acetylglucosamine transferase complex"/>
    <property type="evidence" value="ECO:0007669"/>
    <property type="project" value="TreeGrafter"/>
</dbReference>
<dbReference type="AlphaFoldDB" id="A0A1Z5JGY1"/>
<accession>A0A1Z5JGY1</accession>
<comment type="caution">
    <text evidence="8">The sequence shown here is derived from an EMBL/GenBank/DDBJ whole genome shotgun (WGS) entry which is preliminary data.</text>
</comment>
<evidence type="ECO:0000256" key="1">
    <source>
        <dbReference type="ARBA" id="ARBA00004389"/>
    </source>
</evidence>
<gene>
    <name evidence="8" type="ORF">FisN_17Hh081</name>
</gene>
<evidence type="ECO:0000256" key="6">
    <source>
        <dbReference type="ARBA" id="ARBA00022989"/>
    </source>
</evidence>
<dbReference type="EMBL" id="BDSP01000061">
    <property type="protein sequence ID" value="GAX13152.1"/>
    <property type="molecule type" value="Genomic_DNA"/>
</dbReference>
<comment type="similarity">
    <text evidence="2">Belongs to the ALG14 family.</text>
</comment>
<dbReference type="OrthoDB" id="17098at2759"/>